<feature type="domain" description="DUF5776" evidence="3">
    <location>
        <begin position="596"/>
        <end position="664"/>
    </location>
</feature>
<keyword evidence="1" id="KW-0677">Repeat</keyword>
<evidence type="ECO:0000313" key="4">
    <source>
        <dbReference type="EMBL" id="KRK89517.1"/>
    </source>
</evidence>
<dbReference type="PATRIC" id="fig|1423808.3.peg.1112"/>
<evidence type="ECO:0000256" key="1">
    <source>
        <dbReference type="ARBA" id="ARBA00022737"/>
    </source>
</evidence>
<dbReference type="InterPro" id="IPR044081">
    <property type="entry name" value="DUF5776"/>
</dbReference>
<proteinExistence type="predicted"/>
<dbReference type="Proteomes" id="UP000051581">
    <property type="component" value="Unassembled WGS sequence"/>
</dbReference>
<protein>
    <recommendedName>
        <fullName evidence="6">BspA family leucine-rich repeat surface protein</fullName>
    </recommendedName>
</protein>
<dbReference type="AlphaFoldDB" id="A0A0R1L0U3"/>
<dbReference type="InterPro" id="IPR009459">
    <property type="entry name" value="MucBP_dom"/>
</dbReference>
<reference evidence="4 5" key="1">
    <citation type="journal article" date="2015" name="Genome Announc.">
        <title>Expanding the biotechnology potential of lactobacilli through comparative genomics of 213 strains and associated genera.</title>
        <authorList>
            <person name="Sun Z."/>
            <person name="Harris H.M."/>
            <person name="McCann A."/>
            <person name="Guo C."/>
            <person name="Argimon S."/>
            <person name="Zhang W."/>
            <person name="Yang X."/>
            <person name="Jeffery I.B."/>
            <person name="Cooney J.C."/>
            <person name="Kagawa T.F."/>
            <person name="Liu W."/>
            <person name="Song Y."/>
            <person name="Salvetti E."/>
            <person name="Wrobel A."/>
            <person name="Rasinkangas P."/>
            <person name="Parkhill J."/>
            <person name="Rea M.C."/>
            <person name="O'Sullivan O."/>
            <person name="Ritari J."/>
            <person name="Douillard F.P."/>
            <person name="Paul Ross R."/>
            <person name="Yang R."/>
            <person name="Briner A.E."/>
            <person name="Felis G.E."/>
            <person name="de Vos W.M."/>
            <person name="Barrangou R."/>
            <person name="Klaenhammer T.R."/>
            <person name="Caufield P.W."/>
            <person name="Cui Y."/>
            <person name="Zhang H."/>
            <person name="O'Toole P.W."/>
        </authorList>
    </citation>
    <scope>NUCLEOTIDE SEQUENCE [LARGE SCALE GENOMIC DNA]</scope>
    <source>
        <strain evidence="4 5">DSM 19904</strain>
    </source>
</reference>
<dbReference type="Pfam" id="PF06458">
    <property type="entry name" value="MucBP"/>
    <property type="match status" value="1"/>
</dbReference>
<evidence type="ECO:0000259" key="3">
    <source>
        <dbReference type="Pfam" id="PF19087"/>
    </source>
</evidence>
<dbReference type="Gene3D" id="3.80.10.10">
    <property type="entry name" value="Ribonuclease Inhibitor"/>
    <property type="match status" value="1"/>
</dbReference>
<gene>
    <name evidence="4" type="ORF">FD17_GL001102</name>
</gene>
<evidence type="ECO:0000313" key="5">
    <source>
        <dbReference type="Proteomes" id="UP000051581"/>
    </source>
</evidence>
<comment type="caution">
    <text evidence="4">The sequence shown here is derived from an EMBL/GenBank/DDBJ whole genome shotgun (WGS) entry which is preliminary data.</text>
</comment>
<dbReference type="InterPro" id="IPR032675">
    <property type="entry name" value="LRR_dom_sf"/>
</dbReference>
<feature type="domain" description="MucBP" evidence="2">
    <location>
        <begin position="392"/>
        <end position="467"/>
    </location>
</feature>
<dbReference type="Pfam" id="PF19087">
    <property type="entry name" value="DUF5776"/>
    <property type="match status" value="1"/>
</dbReference>
<dbReference type="EMBL" id="AZEA01000002">
    <property type="protein sequence ID" value="KRK89517.1"/>
    <property type="molecule type" value="Genomic_DNA"/>
</dbReference>
<evidence type="ECO:0008006" key="6">
    <source>
        <dbReference type="Google" id="ProtNLM"/>
    </source>
</evidence>
<name>A0A0R1L0U3_9LACO</name>
<accession>A0A0R1L0U3</accession>
<keyword evidence="5" id="KW-1185">Reference proteome</keyword>
<dbReference type="InterPro" id="IPR005046">
    <property type="entry name" value="DUF285"/>
</dbReference>
<dbReference type="Pfam" id="PF03382">
    <property type="entry name" value="DUF285"/>
    <property type="match status" value="2"/>
</dbReference>
<dbReference type="NCBIfam" id="TIGR02167">
    <property type="entry name" value="Liste_lipo_26"/>
    <property type="match status" value="5"/>
</dbReference>
<dbReference type="SUPFAM" id="SSF52058">
    <property type="entry name" value="L domain-like"/>
    <property type="match status" value="1"/>
</dbReference>
<organism evidence="4 5">
    <name type="scientific">Lentilactobacillus sunkii DSM 19904</name>
    <dbReference type="NCBI Taxonomy" id="1423808"/>
    <lineage>
        <taxon>Bacteria</taxon>
        <taxon>Bacillati</taxon>
        <taxon>Bacillota</taxon>
        <taxon>Bacilli</taxon>
        <taxon>Lactobacillales</taxon>
        <taxon>Lactobacillaceae</taxon>
        <taxon>Lentilactobacillus</taxon>
    </lineage>
</organism>
<dbReference type="InterPro" id="IPR011889">
    <property type="entry name" value="Liste_lipo_26"/>
</dbReference>
<evidence type="ECO:0000259" key="2">
    <source>
        <dbReference type="Pfam" id="PF06458"/>
    </source>
</evidence>
<sequence length="669" mass="74601">MSYRLQFKGVIEMNIRKISVWTLGIILLLLMIGPGNPAQASALAKPRINRTSHHVAANKLNTKKSARAHVTASEGTWGTCPVTLSDDKVLTIYPGTLGTNEEMPSFIDSFSVDKIIFRKGVILPKNSSKLFFAIGVNSFEGINDLDTSHVTNMRQMFQYDHGLQGHLDLSNWDTSKVTNMGGMFASCFGLSSINVADWDTNNVNDMNYMFGEDQFKDIEVSNWNTDKVTDMGSMFQGDEQLTHLNISNWDTNNVIYMPQMFKRMPKLQSLNLSKWNTRKLLPNPDGPTQDIFTGDTNLWQLKLGPNTVFDGTEGLITPPGNNTALPDGSGNLNIGPKWMAVDQNGVDNGTGDVHNPAGQTYSVNELYQKYNPQTTNAPVETYVWQQKTVSAPITIKYVDENGNVILPDKQITGEFGSAYDASTAQYKVPTINYNGSIYNLDNAKLPPMTVLKGNIGATKQTITFVYQKAPTPTPNPVNPVNPVVPNPPVTPVIPTNPEQPTTPGGTQTNYAAVKGEAVYAVKKIYMYKSPNFNKSNRKVRYNKAQRTKRPMFVVTGYARSNNGALRYRVRDVNHQTKNAGKKGYVTASTKHVVPVYYQSIPKSRIIKVINSKGIHAYKNRNLTARVHSYKKNTRLHVKKIVKHNLTTRYQLTNGRYITGNKLFVIQSKR</sequence>
<dbReference type="Gene3D" id="3.10.20.320">
    <property type="entry name" value="Putative peptidoglycan bound protein (lpxtg motif)"/>
    <property type="match status" value="1"/>
</dbReference>